<name>A0AC35FZE5_9BILA</name>
<organism evidence="1 2">
    <name type="scientific">Panagrolaimus sp. PS1159</name>
    <dbReference type="NCBI Taxonomy" id="55785"/>
    <lineage>
        <taxon>Eukaryota</taxon>
        <taxon>Metazoa</taxon>
        <taxon>Ecdysozoa</taxon>
        <taxon>Nematoda</taxon>
        <taxon>Chromadorea</taxon>
        <taxon>Rhabditida</taxon>
        <taxon>Tylenchina</taxon>
        <taxon>Panagrolaimomorpha</taxon>
        <taxon>Panagrolaimoidea</taxon>
        <taxon>Panagrolaimidae</taxon>
        <taxon>Panagrolaimus</taxon>
    </lineage>
</organism>
<protein>
    <submittedName>
        <fullName evidence="2">TLDc domain-containing protein</fullName>
    </submittedName>
</protein>
<accession>A0AC35FZE5</accession>
<evidence type="ECO:0000313" key="1">
    <source>
        <dbReference type="Proteomes" id="UP000887580"/>
    </source>
</evidence>
<dbReference type="WBParaSite" id="PS1159_v2.g21899.t1">
    <property type="protein sequence ID" value="PS1159_v2.g21899.t1"/>
    <property type="gene ID" value="PS1159_v2.g21899"/>
</dbReference>
<reference evidence="2" key="1">
    <citation type="submission" date="2022-11" db="UniProtKB">
        <authorList>
            <consortium name="WormBaseParasite"/>
        </authorList>
    </citation>
    <scope>IDENTIFICATION</scope>
</reference>
<evidence type="ECO:0000313" key="2">
    <source>
        <dbReference type="WBParaSite" id="PS1159_v2.g21899.t1"/>
    </source>
</evidence>
<proteinExistence type="predicted"/>
<dbReference type="Proteomes" id="UP000887580">
    <property type="component" value="Unplaced"/>
</dbReference>
<sequence>MTNNFDQFPITEEGSADFEKTFTDNYLLLLNEHKNAISLYKALIELVIVYFAKSYNENEVMMTTKDKFLYGKHQLFVKRETDDDSRYKNLNLNQNQKCLNVFPVQSYNNSKTNYNKDLAKGLPKKRWTKENYSASNSANNAKYDTTENLVGLVNPFEFPRQQNENPMNMFEIMAFKSSQQLKSPTRTLTELALLHPLWPKPLDSIIEPWRQCGIGEKYRAQWKTGLTNYLFSITKIPNFLKKWMALRNGPFQLIQPRTELNQKKMVKIDAFTSSDVKEFCSAFRIKSFKQALFMLLRCPGTNPVFGSSILLQTLFNHFNNGDNIQKVLKQAESDFPYLEVIAGPFEMQTLRAKLDEIPDQPLVESPPPSPDKKVAEPEYMKYMKNLDRNVTKLTEIAIAVTSTNKATKIPSSEDQIKFPSPSSKDIKVCLIHCTFDNPKSSGVMGAMPLKGDIACLAWSPKPPTPSTASLFSSLTIAPSTPISTIQRTFQNPAASEEAERKRAQAEEQERQKRLAAEEETRIAYIKKSGGIFEACGLISRSILVIDLFILSENSVETEIYGPTKNQINLEEFHKKGLPLLGNSTDIYIEIIQPFEKLLEFCFECANIECPNLNEPFMKAFIENMKSDGNEPGPIANRKNQLCPGLIFSIQSKIFDIFYDREHTDYDYSSDVLTPAQMYVLYGMLPETIYFCHNPFKSNNFDGKDWDLLYTSKNEKMTPEILQKRVFDYKGPTVIIIKNKDDEIYAVANDEQWINSTKKIGGNYCVFVKLLPEFLRFDEPNMLYCNFTYDSAVGGIMWGSKFLVQNDLSDVKEMEVWGCGIPKTYDANALEELQREAQASEKSKEKNEMPIIPRKNNGEFNAKPSGDEWDTDKQLLEMAGYEFDRHKRVGPVLPPEED</sequence>